<dbReference type="InterPro" id="IPR046318">
    <property type="entry name" value="DUF5344"/>
</dbReference>
<dbReference type="AlphaFoldDB" id="A0A1G6ZS83"/>
<dbReference type="OrthoDB" id="2455619at2"/>
<name>A0A1G6ZS83_9BACL</name>
<dbReference type="RefSeq" id="WP_092094577.1">
    <property type="nucleotide sequence ID" value="NZ_FNAR01000003.1"/>
</dbReference>
<evidence type="ECO:0000313" key="3">
    <source>
        <dbReference type="Proteomes" id="UP000198823"/>
    </source>
</evidence>
<dbReference type="Pfam" id="PF17279">
    <property type="entry name" value="DUF5344"/>
    <property type="match status" value="1"/>
</dbReference>
<reference evidence="2 3" key="1">
    <citation type="submission" date="2016-10" db="EMBL/GenBank/DDBJ databases">
        <authorList>
            <person name="de Groot N.N."/>
        </authorList>
    </citation>
    <scope>NUCLEOTIDE SEQUENCE [LARGE SCALE GENOMIC DNA]</scope>
    <source>
        <strain evidence="2 3">CGMCC 1.6762</strain>
    </source>
</reference>
<dbReference type="EMBL" id="FNAR01000003">
    <property type="protein sequence ID" value="SDE04685.1"/>
    <property type="molecule type" value="Genomic_DNA"/>
</dbReference>
<accession>A0A1G6ZS83</accession>
<proteinExistence type="predicted"/>
<protein>
    <recommendedName>
        <fullName evidence="4">Type VII secretion effector, SACOL2603 family</fullName>
    </recommendedName>
</protein>
<evidence type="ECO:0000256" key="1">
    <source>
        <dbReference type="SAM" id="MobiDB-lite"/>
    </source>
</evidence>
<organism evidence="2 3">
    <name type="scientific">Bhargavaea beijingensis</name>
    <dbReference type="NCBI Taxonomy" id="426756"/>
    <lineage>
        <taxon>Bacteria</taxon>
        <taxon>Bacillati</taxon>
        <taxon>Bacillota</taxon>
        <taxon>Bacilli</taxon>
        <taxon>Bacillales</taxon>
        <taxon>Caryophanaceae</taxon>
        <taxon>Bhargavaea</taxon>
    </lineage>
</organism>
<feature type="region of interest" description="Disordered" evidence="1">
    <location>
        <begin position="85"/>
        <end position="108"/>
    </location>
</feature>
<gene>
    <name evidence="2" type="ORF">SAMN04488126_10316</name>
</gene>
<dbReference type="Proteomes" id="UP000198823">
    <property type="component" value="Unassembled WGS sequence"/>
</dbReference>
<evidence type="ECO:0008006" key="4">
    <source>
        <dbReference type="Google" id="ProtNLM"/>
    </source>
</evidence>
<sequence>MTEIKMVYDEIRPVIDDLSSKANALDPSAPEPISGNTLDVSDKLNELMTHLEQMLIRYRTVLQANIETTKNSVKFMEETDNQVATAIDGSGGSSGGQAPHRNGPVPIR</sequence>
<evidence type="ECO:0000313" key="2">
    <source>
        <dbReference type="EMBL" id="SDE04685.1"/>
    </source>
</evidence>
<dbReference type="STRING" id="426756.SAMN04488126_10316"/>